<organism evidence="1 2">
    <name type="scientific">Rufibacter quisquiliarum</name>
    <dbReference type="NCBI Taxonomy" id="1549639"/>
    <lineage>
        <taxon>Bacteria</taxon>
        <taxon>Pseudomonadati</taxon>
        <taxon>Bacteroidota</taxon>
        <taxon>Cytophagia</taxon>
        <taxon>Cytophagales</taxon>
        <taxon>Hymenobacteraceae</taxon>
        <taxon>Rufibacter</taxon>
    </lineage>
</organism>
<gene>
    <name evidence="1" type="ORF">FHS90_002595</name>
</gene>
<keyword evidence="2" id="KW-1185">Reference proteome</keyword>
<sequence length="75" mass="8901">MFRNRIEAQDERTVHYFQGTVPLIPVFGLVFRNEAENRNAQLLVSSYEMTNAFNTFAPGRRKTVRFRTFLRRTNC</sequence>
<dbReference type="AlphaFoldDB" id="A0A839GSU2"/>
<proteinExistence type="predicted"/>
<comment type="caution">
    <text evidence="1">The sequence shown here is derived from an EMBL/GenBank/DDBJ whole genome shotgun (WGS) entry which is preliminary data.</text>
</comment>
<evidence type="ECO:0000313" key="1">
    <source>
        <dbReference type="EMBL" id="MBA9077876.1"/>
    </source>
</evidence>
<reference evidence="1 2" key="1">
    <citation type="submission" date="2020-08" db="EMBL/GenBank/DDBJ databases">
        <title>Genomic Encyclopedia of Type Strains, Phase IV (KMG-IV): sequencing the most valuable type-strain genomes for metagenomic binning, comparative biology and taxonomic classification.</title>
        <authorList>
            <person name="Goeker M."/>
        </authorList>
    </citation>
    <scope>NUCLEOTIDE SEQUENCE [LARGE SCALE GENOMIC DNA]</scope>
    <source>
        <strain evidence="1 2">DSM 29854</strain>
    </source>
</reference>
<evidence type="ECO:0000313" key="2">
    <source>
        <dbReference type="Proteomes" id="UP000563094"/>
    </source>
</evidence>
<protein>
    <submittedName>
        <fullName evidence="1">Uncharacterized protein</fullName>
    </submittedName>
</protein>
<accession>A0A839GSU2</accession>
<dbReference type="Proteomes" id="UP000563094">
    <property type="component" value="Unassembled WGS sequence"/>
</dbReference>
<dbReference type="EMBL" id="JACJIQ010000009">
    <property type="protein sequence ID" value="MBA9077876.1"/>
    <property type="molecule type" value="Genomic_DNA"/>
</dbReference>
<name>A0A839GSU2_9BACT</name>